<organism evidence="1 2">
    <name type="scientific">Flavobacterium supellecticarium</name>
    <dbReference type="NCBI Taxonomy" id="2565924"/>
    <lineage>
        <taxon>Bacteria</taxon>
        <taxon>Pseudomonadati</taxon>
        <taxon>Bacteroidota</taxon>
        <taxon>Flavobacteriia</taxon>
        <taxon>Flavobacteriales</taxon>
        <taxon>Flavobacteriaceae</taxon>
        <taxon>Flavobacterium</taxon>
    </lineage>
</organism>
<comment type="caution">
    <text evidence="1">The sequence shown here is derived from an EMBL/GenBank/DDBJ whole genome shotgun (WGS) entry which is preliminary data.</text>
</comment>
<dbReference type="OrthoDB" id="1118734at2"/>
<evidence type="ECO:0000313" key="2">
    <source>
        <dbReference type="Proteomes" id="UP000307507"/>
    </source>
</evidence>
<dbReference type="AlphaFoldDB" id="A0A4S4A5P9"/>
<reference evidence="1 2" key="1">
    <citation type="submission" date="2019-04" db="EMBL/GenBank/DDBJ databases">
        <title>Flavobacterium sp. nov. isolated from construction timber.</title>
        <authorList>
            <person name="Lin S.-Y."/>
            <person name="Chang C.-T."/>
            <person name="Young C.-C."/>
        </authorList>
    </citation>
    <scope>NUCLEOTIDE SEQUENCE [LARGE SCALE GENOMIC DNA]</scope>
    <source>
        <strain evidence="1 2">CC-CTC003</strain>
    </source>
</reference>
<keyword evidence="2" id="KW-1185">Reference proteome</keyword>
<dbReference type="EMBL" id="SSNZ01000001">
    <property type="protein sequence ID" value="THF53265.1"/>
    <property type="molecule type" value="Genomic_DNA"/>
</dbReference>
<accession>A0A4S4A5P9</accession>
<evidence type="ECO:0000313" key="1">
    <source>
        <dbReference type="EMBL" id="THF53265.1"/>
    </source>
</evidence>
<sequence>MRHLGILHFGNTFPSIKKNRIRILFLTLLFPLLLVAQKKVTNQQLVWFAYHNTIRFNENWTLLSEVQERRFFNPGAQHQLVFRSTIQRKLIENWNVSAGMTYFLQSPQDPESESNLIVPELRPDIGFDNKQKLAFMTISHRYKMEARFMHDFTNDELTGGYRFSNFRFRYQLGLDIPLWRQQDTREERLTLRLKDEIMLNSGSKIVKNTFDQNRMYAGLNYRINPDFAVEAGYLNWYQQRASGTDYYDRDIIRFSVFHTLSLKTKKHEK</sequence>
<dbReference type="RefSeq" id="WP_136401788.1">
    <property type="nucleotide sequence ID" value="NZ_SSNZ01000001.1"/>
</dbReference>
<dbReference type="Pfam" id="PF10677">
    <property type="entry name" value="DUF2490"/>
    <property type="match status" value="1"/>
</dbReference>
<name>A0A4S4A5P9_9FLAO</name>
<dbReference type="InterPro" id="IPR019619">
    <property type="entry name" value="DUF2490"/>
</dbReference>
<protein>
    <submittedName>
        <fullName evidence="1">DUF2490 domain-containing protein</fullName>
    </submittedName>
</protein>
<gene>
    <name evidence="1" type="ORF">E6C50_03435</name>
</gene>
<proteinExistence type="predicted"/>
<dbReference type="Proteomes" id="UP000307507">
    <property type="component" value="Unassembled WGS sequence"/>
</dbReference>